<dbReference type="PANTHER" id="PTHR13284:SF4">
    <property type="entry name" value="C2H2-TYPE DOMAIN-CONTAINING PROTEIN"/>
    <property type="match status" value="1"/>
</dbReference>
<dbReference type="EMBL" id="BPLQ01011078">
    <property type="protein sequence ID" value="GIY55409.1"/>
    <property type="molecule type" value="Genomic_DNA"/>
</dbReference>
<dbReference type="GO" id="GO:0003730">
    <property type="term" value="F:mRNA 3'-UTR binding"/>
    <property type="evidence" value="ECO:0007669"/>
    <property type="project" value="TreeGrafter"/>
</dbReference>
<feature type="compositionally biased region" description="Basic and acidic residues" evidence="1">
    <location>
        <begin position="1"/>
        <end position="12"/>
    </location>
</feature>
<protein>
    <submittedName>
        <fullName evidence="3">Selenocysteine insertion sequence-binding protein 2</fullName>
    </submittedName>
</protein>
<dbReference type="GO" id="GO:0005739">
    <property type="term" value="C:mitochondrion"/>
    <property type="evidence" value="ECO:0007669"/>
    <property type="project" value="TreeGrafter"/>
</dbReference>
<sequence length="1104" mass="125312">MDKEKSSRDTNRLPKYGNRLVHHQQRQLTDQNVFNIDNRDFPSLFETGSKPEKHPLKSTASSYSEKLKLQVQDASRHVHFEIPHCNKTKSGWHSNKQSSSFINDRSSNRSKINDEYEINNDGCRMDLQQASYSNPWKSKAQLSSVTSSGVQCNKKSAHVGNDFVTSEIRNKKSGCSSQECNVSGNQVTSLVCKSKNNSYVEKSVASPKTSRKTYSRLSTCVTNNNKKSESLQSGAYESPSKFVHLNTSKQYRNTTNVNRLIDSRANQDKPSQNTVAGGARNKINIQSTLPNSKMSKNTVKCENYKIGNQNEKAQSVEGSTEVKKKKKRKSKLKRQAALMTGKILVLSPEVHSKIVGQSSNLSVQKHQNILTNINDCQEYPELGSTEPKSNKENMRAAVVNFCTGIPAQGCLESDQNVTSSIILENTSVFNNMENASVKLNEMCNVSLEIPKDDKSILHSNDRITVSLFDVLSTAKPKKKESTKKDEPSDENNFPNKTIKKEIMRKVTSQIVNPLDSSRPTIKRGKEREQPKAKRPSRMRKLILMGRQQKKENISTKQNETEDTNALTVEEFLECNQKESFKLPAEASFNDINDEIESNNFKRDQPPKLEQECDNLQHVDDACNEIENGEFVLKSCKENIENSEPNYSNCYPLYEDNLIDLPKEKNYLNLNLASNLSASERNSIEEQISISWLFDNLDCSKLNTIFENQDSALKHSTDLNATKTDLTEKDLTLTCADNVNCITEENIDIATEQSCSSLLDNVQNSEDKIISNESKSIKIKNALSLVAAENIIPNKIKESSDLIKTLKCDSDLIHSLEEATNKYLGSSFSDQEKLKATKLLLHSRKFRLYCDHFLSKEIDETVFSLIDDLARFQDRLHQKDPVKAKIRRRLVYGIKEMKKHMKLKKLKCIIIATDIEDIKVEGGLNDAIEELKFLADTNHVPYIFSHRRYNLGKICRKSAPISCVGIFNYEGSEKNFKNLIQLRDDSKYDYSELTKKLASELTNDEIMKLFQAEKESLAVLCEVRENIFREKVYSTTKEYGIGDAPERSYTNGKLLNSNSVLLTNTEKSLLTSFENFALWEKSNIHPSYEENATINVLKKYKVVKE</sequence>
<organism evidence="3 4">
    <name type="scientific">Caerostris darwini</name>
    <dbReference type="NCBI Taxonomy" id="1538125"/>
    <lineage>
        <taxon>Eukaryota</taxon>
        <taxon>Metazoa</taxon>
        <taxon>Ecdysozoa</taxon>
        <taxon>Arthropoda</taxon>
        <taxon>Chelicerata</taxon>
        <taxon>Arachnida</taxon>
        <taxon>Araneae</taxon>
        <taxon>Araneomorphae</taxon>
        <taxon>Entelegynae</taxon>
        <taxon>Araneoidea</taxon>
        <taxon>Araneidae</taxon>
        <taxon>Caerostris</taxon>
    </lineage>
</organism>
<evidence type="ECO:0000259" key="2">
    <source>
        <dbReference type="Pfam" id="PF01248"/>
    </source>
</evidence>
<evidence type="ECO:0000256" key="1">
    <source>
        <dbReference type="SAM" id="MobiDB-lite"/>
    </source>
</evidence>
<feature type="region of interest" description="Disordered" evidence="1">
    <location>
        <begin position="514"/>
        <end position="536"/>
    </location>
</feature>
<feature type="region of interest" description="Disordered" evidence="1">
    <location>
        <begin position="474"/>
        <end position="495"/>
    </location>
</feature>
<accession>A0AAV4UCA2</accession>
<proteinExistence type="predicted"/>
<feature type="region of interest" description="Disordered" evidence="1">
    <location>
        <begin position="1"/>
        <end position="20"/>
    </location>
</feature>
<evidence type="ECO:0000313" key="3">
    <source>
        <dbReference type="EMBL" id="GIY55409.1"/>
    </source>
</evidence>
<dbReference type="InterPro" id="IPR040051">
    <property type="entry name" value="SECISBP2"/>
</dbReference>
<gene>
    <name evidence="3" type="primary">SECISBP2</name>
    <name evidence="3" type="ORF">CDAR_541</name>
</gene>
<feature type="domain" description="Ribosomal protein eL8/eL30/eS12/Gadd45" evidence="2">
    <location>
        <begin position="881"/>
        <end position="972"/>
    </location>
</feature>
<reference evidence="3 4" key="1">
    <citation type="submission" date="2021-06" db="EMBL/GenBank/DDBJ databases">
        <title>Caerostris darwini draft genome.</title>
        <authorList>
            <person name="Kono N."/>
            <person name="Arakawa K."/>
        </authorList>
    </citation>
    <scope>NUCLEOTIDE SEQUENCE [LARGE SCALE GENOMIC DNA]</scope>
</reference>
<dbReference type="PANTHER" id="PTHR13284">
    <property type="entry name" value="GH01354P"/>
    <property type="match status" value="1"/>
</dbReference>
<keyword evidence="4" id="KW-1185">Reference proteome</keyword>
<dbReference type="AlphaFoldDB" id="A0AAV4UCA2"/>
<dbReference type="GO" id="GO:0035368">
    <property type="term" value="F:selenocysteine insertion sequence binding"/>
    <property type="evidence" value="ECO:0007669"/>
    <property type="project" value="InterPro"/>
</dbReference>
<dbReference type="Gene3D" id="3.30.1330.30">
    <property type="match status" value="1"/>
</dbReference>
<dbReference type="InterPro" id="IPR004038">
    <property type="entry name" value="Ribosomal_eL8/eL30/eS12/Gad45"/>
</dbReference>
<name>A0AAV4UCA2_9ARAC</name>
<dbReference type="GO" id="GO:1990904">
    <property type="term" value="C:ribonucleoprotein complex"/>
    <property type="evidence" value="ECO:0007669"/>
    <property type="project" value="TreeGrafter"/>
</dbReference>
<dbReference type="Proteomes" id="UP001054837">
    <property type="component" value="Unassembled WGS sequence"/>
</dbReference>
<dbReference type="GO" id="GO:0043021">
    <property type="term" value="F:ribonucleoprotein complex binding"/>
    <property type="evidence" value="ECO:0007669"/>
    <property type="project" value="TreeGrafter"/>
</dbReference>
<dbReference type="SUPFAM" id="SSF55315">
    <property type="entry name" value="L30e-like"/>
    <property type="match status" value="1"/>
</dbReference>
<dbReference type="InterPro" id="IPR029064">
    <property type="entry name" value="Ribosomal_eL30-like_sf"/>
</dbReference>
<comment type="caution">
    <text evidence="3">The sequence shown here is derived from an EMBL/GenBank/DDBJ whole genome shotgun (WGS) entry which is preliminary data.</text>
</comment>
<evidence type="ECO:0000313" key="4">
    <source>
        <dbReference type="Proteomes" id="UP001054837"/>
    </source>
</evidence>
<dbReference type="Pfam" id="PF01248">
    <property type="entry name" value="Ribosomal_L7Ae"/>
    <property type="match status" value="1"/>
</dbReference>